<sequence length="666" mass="73349">MDDQNDEFANLDAHGHDFGMPNMSYFGDPTFIGSEHLYSLTVPHDAHDDSCLDQKYNLHCMASAKSHQGASSHPHVRSMSIAGLPMRQSNMSMPQTPAYSNFNYSHPFSFDTLGHDATLSPDVDFSSMINTKSSPAINDDDTTSVACSSHCEECPSQCGASEAGDVCHDAECGPVCDDTECENAATPCTDIDCLARSMDATDKAAAGVLASFPMGQHHMPHSPLETMPSSQLYSTQTPFHNGGMSAGMGTQSLTMDNAFACQDFLSSSYMDMSMDLGSNDWLALSNHLLQQHVPGHPGSGCVRPCLIDNFDDLNLPFDKCPLPHHSHTHPGQESFCTGQDLHPAECGVELTTPTAWIEHLQEQHPCLPMQHTTNQLVLPQTAPSSMVHHEHQSFVKPKPVGKILVTKDASPDTPSPTSTSSKTEISAVSSMTSVADKIEACVCKWATDGEVCGQEFKDDEMLQQHVREGHLHQLVKETNENGHAGFKCLWDGCTRKENFTQRSKLERHLQTHTGFKPVRCTLCGVALSAKQSLAQHMRIHTGEKPWKCEYPGCAQAFKQQSALTMHMRTHTGEKPLECDICHKRFGESSNLSKHRKTHNVKGQFTCPICNKDFHRLDQQRRHMKVHEKEKNKNGGDNISVSMSPDSGAVQHIRKADHSRVTKPGKK</sequence>
<dbReference type="Proteomes" id="UP000805649">
    <property type="component" value="Unassembled WGS sequence"/>
</dbReference>
<proteinExistence type="predicted"/>
<dbReference type="EMBL" id="VUJX02000003">
    <property type="protein sequence ID" value="KAL0938814.1"/>
    <property type="molecule type" value="Genomic_DNA"/>
</dbReference>
<organism evidence="1 2">
    <name type="scientific">Colletotrichum truncatum</name>
    <name type="common">Anthracnose fungus</name>
    <name type="synonym">Colletotrichum capsici</name>
    <dbReference type="NCBI Taxonomy" id="5467"/>
    <lineage>
        <taxon>Eukaryota</taxon>
        <taxon>Fungi</taxon>
        <taxon>Dikarya</taxon>
        <taxon>Ascomycota</taxon>
        <taxon>Pezizomycotina</taxon>
        <taxon>Sordariomycetes</taxon>
        <taxon>Hypocreomycetidae</taxon>
        <taxon>Glomerellales</taxon>
        <taxon>Glomerellaceae</taxon>
        <taxon>Colletotrichum</taxon>
        <taxon>Colletotrichum truncatum species complex</taxon>
    </lineage>
</organism>
<keyword evidence="2" id="KW-1185">Reference proteome</keyword>
<reference evidence="1 2" key="1">
    <citation type="journal article" date="2020" name="Phytopathology">
        <title>Genome Sequence Resources of Colletotrichum truncatum, C. plurivorum, C. musicola, and C. sojae: Four Species Pathogenic to Soybean (Glycine max).</title>
        <authorList>
            <person name="Rogerio F."/>
            <person name="Boufleur T.R."/>
            <person name="Ciampi-Guillardi M."/>
            <person name="Sukno S.A."/>
            <person name="Thon M.R."/>
            <person name="Massola Junior N.S."/>
            <person name="Baroncelli R."/>
        </authorList>
    </citation>
    <scope>NUCLEOTIDE SEQUENCE [LARGE SCALE GENOMIC DNA]</scope>
    <source>
        <strain evidence="1 2">CMES1059</strain>
    </source>
</reference>
<evidence type="ECO:0000313" key="2">
    <source>
        <dbReference type="Proteomes" id="UP000805649"/>
    </source>
</evidence>
<comment type="caution">
    <text evidence="1">The sequence shown here is derived from an EMBL/GenBank/DDBJ whole genome shotgun (WGS) entry which is preliminary data.</text>
</comment>
<gene>
    <name evidence="1" type="ORF">CTRU02_205424</name>
</gene>
<evidence type="ECO:0000313" key="1">
    <source>
        <dbReference type="EMBL" id="KAL0938814.1"/>
    </source>
</evidence>
<name>A0ACC3Z415_COLTU</name>
<accession>A0ACC3Z415</accession>
<protein>
    <submittedName>
        <fullName evidence="1">Metalloregulatory protein (Zinc-responsiveness transcriptional activator)</fullName>
    </submittedName>
</protein>